<feature type="compositionally biased region" description="Pro residues" evidence="7">
    <location>
        <begin position="812"/>
        <end position="829"/>
    </location>
</feature>
<organism evidence="9 10">
    <name type="scientific">Lophium mytilinum</name>
    <dbReference type="NCBI Taxonomy" id="390894"/>
    <lineage>
        <taxon>Eukaryota</taxon>
        <taxon>Fungi</taxon>
        <taxon>Dikarya</taxon>
        <taxon>Ascomycota</taxon>
        <taxon>Pezizomycotina</taxon>
        <taxon>Dothideomycetes</taxon>
        <taxon>Pleosporomycetidae</taxon>
        <taxon>Mytilinidiales</taxon>
        <taxon>Mytilinidiaceae</taxon>
        <taxon>Lophium</taxon>
    </lineage>
</organism>
<dbReference type="Pfam" id="PF00443">
    <property type="entry name" value="UCH"/>
    <property type="match status" value="1"/>
</dbReference>
<dbReference type="InterPro" id="IPR018200">
    <property type="entry name" value="USP_CS"/>
</dbReference>
<dbReference type="GO" id="GO:0043161">
    <property type="term" value="P:proteasome-mediated ubiquitin-dependent protein catabolic process"/>
    <property type="evidence" value="ECO:0007669"/>
    <property type="project" value="InterPro"/>
</dbReference>
<dbReference type="PANTHER" id="PTHR43982">
    <property type="entry name" value="UBIQUITIN CARBOXYL-TERMINAL HYDROLASE"/>
    <property type="match status" value="1"/>
</dbReference>
<dbReference type="Pfam" id="PF13446">
    <property type="entry name" value="RPT"/>
    <property type="match status" value="4"/>
</dbReference>
<keyword evidence="6" id="KW-0788">Thiol protease</keyword>
<dbReference type="PROSITE" id="PS50235">
    <property type="entry name" value="USP_3"/>
    <property type="match status" value="1"/>
</dbReference>
<proteinExistence type="predicted"/>
<keyword evidence="4" id="KW-0833">Ubl conjugation pathway</keyword>
<dbReference type="InterPro" id="IPR038765">
    <property type="entry name" value="Papain-like_cys_pep_sf"/>
</dbReference>
<dbReference type="InterPro" id="IPR025305">
    <property type="entry name" value="UCH_repeat_domain"/>
</dbReference>
<reference evidence="9" key="1">
    <citation type="journal article" date="2020" name="Stud. Mycol.">
        <title>101 Dothideomycetes genomes: a test case for predicting lifestyles and emergence of pathogens.</title>
        <authorList>
            <person name="Haridas S."/>
            <person name="Albert R."/>
            <person name="Binder M."/>
            <person name="Bloem J."/>
            <person name="Labutti K."/>
            <person name="Salamov A."/>
            <person name="Andreopoulos B."/>
            <person name="Baker S."/>
            <person name="Barry K."/>
            <person name="Bills G."/>
            <person name="Bluhm B."/>
            <person name="Cannon C."/>
            <person name="Castanera R."/>
            <person name="Culley D."/>
            <person name="Daum C."/>
            <person name="Ezra D."/>
            <person name="Gonzalez J."/>
            <person name="Henrissat B."/>
            <person name="Kuo A."/>
            <person name="Liang C."/>
            <person name="Lipzen A."/>
            <person name="Lutzoni F."/>
            <person name="Magnuson J."/>
            <person name="Mondo S."/>
            <person name="Nolan M."/>
            <person name="Ohm R."/>
            <person name="Pangilinan J."/>
            <person name="Park H.-J."/>
            <person name="Ramirez L."/>
            <person name="Alfaro M."/>
            <person name="Sun H."/>
            <person name="Tritt A."/>
            <person name="Yoshinaga Y."/>
            <person name="Zwiers L.-H."/>
            <person name="Turgeon B."/>
            <person name="Goodwin S."/>
            <person name="Spatafora J."/>
            <person name="Crous P."/>
            <person name="Grigoriev I."/>
        </authorList>
    </citation>
    <scope>NUCLEOTIDE SEQUENCE</scope>
    <source>
        <strain evidence="9">CBS 269.34</strain>
    </source>
</reference>
<dbReference type="PROSITE" id="PS00973">
    <property type="entry name" value="USP_2"/>
    <property type="match status" value="1"/>
</dbReference>
<feature type="region of interest" description="Disordered" evidence="7">
    <location>
        <begin position="1009"/>
        <end position="1029"/>
    </location>
</feature>
<dbReference type="GO" id="GO:0004843">
    <property type="term" value="F:cysteine-type deubiquitinase activity"/>
    <property type="evidence" value="ECO:0007669"/>
    <property type="project" value="UniProtKB-EC"/>
</dbReference>
<evidence type="ECO:0000256" key="4">
    <source>
        <dbReference type="ARBA" id="ARBA00022786"/>
    </source>
</evidence>
<comment type="catalytic activity">
    <reaction evidence="1">
        <text>Thiol-dependent hydrolysis of ester, thioester, amide, peptide and isopeptide bonds formed by the C-terminal Gly of ubiquitin (a 76-residue protein attached to proteins as an intracellular targeting signal).</text>
        <dbReference type="EC" id="3.4.19.12"/>
    </reaction>
</comment>
<dbReference type="PANTHER" id="PTHR43982:SF6">
    <property type="entry name" value="UBIQUITIN CARBOXYL-TERMINAL HYDROLASE 2-RELATED"/>
    <property type="match status" value="1"/>
</dbReference>
<feature type="compositionally biased region" description="Polar residues" evidence="7">
    <location>
        <begin position="727"/>
        <end position="736"/>
    </location>
</feature>
<feature type="region of interest" description="Disordered" evidence="7">
    <location>
        <begin position="1"/>
        <end position="50"/>
    </location>
</feature>
<keyword evidence="3" id="KW-0645">Protease</keyword>
<evidence type="ECO:0000313" key="10">
    <source>
        <dbReference type="Proteomes" id="UP000799750"/>
    </source>
</evidence>
<accession>A0A6A6R889</accession>
<dbReference type="Gene3D" id="3.90.70.10">
    <property type="entry name" value="Cysteine proteinases"/>
    <property type="match status" value="2"/>
</dbReference>
<dbReference type="SUPFAM" id="SSF54001">
    <property type="entry name" value="Cysteine proteinases"/>
    <property type="match status" value="1"/>
</dbReference>
<dbReference type="GO" id="GO:0070628">
    <property type="term" value="F:proteasome binding"/>
    <property type="evidence" value="ECO:0007669"/>
    <property type="project" value="TreeGrafter"/>
</dbReference>
<feature type="compositionally biased region" description="Basic and acidic residues" evidence="7">
    <location>
        <begin position="1009"/>
        <end position="1022"/>
    </location>
</feature>
<keyword evidence="10" id="KW-1185">Reference proteome</keyword>
<evidence type="ECO:0000256" key="7">
    <source>
        <dbReference type="SAM" id="MobiDB-lite"/>
    </source>
</evidence>
<dbReference type="InterPro" id="IPR044635">
    <property type="entry name" value="UBP14-like"/>
</dbReference>
<dbReference type="Proteomes" id="UP000799750">
    <property type="component" value="Unassembled WGS sequence"/>
</dbReference>
<dbReference type="InterPro" id="IPR001394">
    <property type="entry name" value="Peptidase_C19_UCH"/>
</dbReference>
<dbReference type="EMBL" id="MU004183">
    <property type="protein sequence ID" value="KAF2500070.1"/>
    <property type="molecule type" value="Genomic_DNA"/>
</dbReference>
<dbReference type="GO" id="GO:0016579">
    <property type="term" value="P:protein deubiquitination"/>
    <property type="evidence" value="ECO:0007669"/>
    <property type="project" value="InterPro"/>
</dbReference>
<dbReference type="AlphaFoldDB" id="A0A6A6R889"/>
<evidence type="ECO:0000256" key="1">
    <source>
        <dbReference type="ARBA" id="ARBA00000707"/>
    </source>
</evidence>
<dbReference type="OrthoDB" id="2420415at2759"/>
<gene>
    <name evidence="9" type="ORF">BU16DRAFT_235433</name>
</gene>
<feature type="domain" description="USP" evidence="8">
    <location>
        <begin position="622"/>
        <end position="1170"/>
    </location>
</feature>
<dbReference type="InterPro" id="IPR028889">
    <property type="entry name" value="USP"/>
</dbReference>
<protein>
    <recommendedName>
        <fullName evidence="2">ubiquitinyl hydrolase 1</fullName>
        <ecNumber evidence="2">3.4.19.12</ecNumber>
    </recommendedName>
</protein>
<feature type="region of interest" description="Disordered" evidence="7">
    <location>
        <begin position="791"/>
        <end position="835"/>
    </location>
</feature>
<evidence type="ECO:0000256" key="2">
    <source>
        <dbReference type="ARBA" id="ARBA00012759"/>
    </source>
</evidence>
<dbReference type="GO" id="GO:0061136">
    <property type="term" value="P:regulation of proteasomal protein catabolic process"/>
    <property type="evidence" value="ECO:0007669"/>
    <property type="project" value="TreeGrafter"/>
</dbReference>
<evidence type="ECO:0000256" key="6">
    <source>
        <dbReference type="ARBA" id="ARBA00022807"/>
    </source>
</evidence>
<dbReference type="EC" id="3.4.19.12" evidence="2"/>
<sequence>MSSAPGKTAPKLLQDLLSYDPRYEERAGRNLLTDPPPHHDPSQPPQRAVPQRNCRHVFMIKHDQSVLPVPGQDPDEKTVYNVASFCQRCLYHVDVTVDFRDHGVRKNPCPTTDCPLHHFIYRPDGAFDREILSMFNGPRLFRFQCSSYACPVELRIRMHPPRLTDDYIHLMTDKIELRRRLESAKQIDPDRQDHKMARPVDGLDFLTSYLNDALKPTKGKGRIPLLNRKFLVTFGRNCDDMLRDLGFTSVMEDNGGTTEEFCWHLPKPPPSSDPLAENSLRNKIDDAVHELSVHISNRPQSEKQGVRNSVYAPKPSVTEIERALGCLDYSKISLTRAQVQNAKGQEDHPYYAGLGAVGDFSDALLLFAYSRQVGTDPVNSPYYFECLKDLAIGRKSSMLEEKVQMLASEGQTSRKEIAAAYAYFNIDTKHVSLLSDDVIIGTFKSRMQDMAVVHEEETRQMLRVIGYARGSPKILQEASNAIETYSQALAWLDLSETMADEFVITMFTLKIQDSPANEKIARKAVEIIADHRNSESLRRYLQDGSMADAGMDIADAYSFLGIAERSGDIDLSALEVYRDLAITDHKDAAKANRAFELIAQEKGSMAQRTKPVSKHPLASWPVGCKNMGNTCYLNSVLQFLFTVKPLREIVLDFDDHKQECTPEAMQNKKVGRRVVTLERVKRAQEFLQELRKLFLVMITAPSDYVTPEKQLVILALLNESDYGILNGNSNAQSTENDTGHLGEMEGRPVYGPIPNPSASNEGSSQPISGSSTDVMMTDSDPIVTAHTSMEISQDEEHKGDMQQEQAASEPLNQPPAAPLHPPPPVPPRPKTVAHEKTVLQKAESAAQQQDAAEILNNILDLLRCAMKGDSVMEDGEQKDKITDLFFSRIKTVQSGNGETSTTFQLHDNIFASPGDYARHLYRALDDEFDLGPVEGTDKVKYDEINRLPPILMINVRRLAYDKESKKTTRVESHLRLDDVLYLDRYLEQTNSLSSEGLLALRNKKWETDKERRSLEDQKKELETSELGTGRADDVEETAEFLNDLEALDANELIDVDAIPVAPGLSESIRHGAEILRKDQESLVQRMKEIDETINSYFENLKDHPYRLQAVFIHRGSATGGHYYIYIHDFKENIWRRYNDETVDEVKDLKEIFEQEEKFPGLSTGMVYVKQESVLELVEAVNRDPRVDEKMPQDVEMADAVEGSYADVEYIDGVPADGPFCPLPMKHVLG</sequence>
<feature type="compositionally biased region" description="Basic and acidic residues" evidence="7">
    <location>
        <begin position="737"/>
        <end position="746"/>
    </location>
</feature>
<evidence type="ECO:0000256" key="3">
    <source>
        <dbReference type="ARBA" id="ARBA00022670"/>
    </source>
</evidence>
<evidence type="ECO:0000256" key="5">
    <source>
        <dbReference type="ARBA" id="ARBA00022801"/>
    </source>
</evidence>
<keyword evidence="5" id="KW-0378">Hydrolase</keyword>
<feature type="compositionally biased region" description="Polar residues" evidence="7">
    <location>
        <begin position="756"/>
        <end position="774"/>
    </location>
</feature>
<feature type="region of interest" description="Disordered" evidence="7">
    <location>
        <begin position="727"/>
        <end position="777"/>
    </location>
</feature>
<evidence type="ECO:0000259" key="8">
    <source>
        <dbReference type="PROSITE" id="PS50235"/>
    </source>
</evidence>
<name>A0A6A6R889_9PEZI</name>
<evidence type="ECO:0000313" key="9">
    <source>
        <dbReference type="EMBL" id="KAF2500070.1"/>
    </source>
</evidence>